<keyword evidence="6" id="KW-0472">Membrane</keyword>
<dbReference type="Gene3D" id="1.10.760.10">
    <property type="entry name" value="Cytochrome c-like domain"/>
    <property type="match status" value="1"/>
</dbReference>
<evidence type="ECO:0000256" key="4">
    <source>
        <dbReference type="PROSITE-ProRule" id="PRU00433"/>
    </source>
</evidence>
<dbReference type="EMBL" id="AP014936">
    <property type="protein sequence ID" value="BAU49271.1"/>
    <property type="molecule type" value="Genomic_DNA"/>
</dbReference>
<organism evidence="8 9">
    <name type="scientific">Sulfurifustis variabilis</name>
    <dbReference type="NCBI Taxonomy" id="1675686"/>
    <lineage>
        <taxon>Bacteria</taxon>
        <taxon>Pseudomonadati</taxon>
        <taxon>Pseudomonadota</taxon>
        <taxon>Gammaproteobacteria</taxon>
        <taxon>Acidiferrobacterales</taxon>
        <taxon>Acidiferrobacteraceae</taxon>
        <taxon>Sulfurifustis</taxon>
    </lineage>
</organism>
<dbReference type="InterPro" id="IPR036909">
    <property type="entry name" value="Cyt_c-like_dom_sf"/>
</dbReference>
<reference evidence="8 9" key="1">
    <citation type="submission" date="2015-08" db="EMBL/GenBank/DDBJ databases">
        <title>Complete genome sequence of Sulfurifustis variabilis.</title>
        <authorList>
            <person name="Miura A."/>
            <person name="Kojima H."/>
            <person name="Fukui M."/>
        </authorList>
    </citation>
    <scope>NUCLEOTIDE SEQUENCE [LARGE SCALE GENOMIC DNA]</scope>
    <source>
        <strain evidence="9">skN76</strain>
    </source>
</reference>
<evidence type="ECO:0000256" key="6">
    <source>
        <dbReference type="SAM" id="Phobius"/>
    </source>
</evidence>
<dbReference type="KEGG" id="sva:SVA_2723"/>
<feature type="region of interest" description="Disordered" evidence="5">
    <location>
        <begin position="200"/>
        <end position="219"/>
    </location>
</feature>
<protein>
    <recommendedName>
        <fullName evidence="7">Cytochrome c domain-containing protein</fullName>
    </recommendedName>
</protein>
<keyword evidence="2 4" id="KW-0479">Metal-binding</keyword>
<evidence type="ECO:0000256" key="3">
    <source>
        <dbReference type="ARBA" id="ARBA00023004"/>
    </source>
</evidence>
<evidence type="ECO:0000256" key="5">
    <source>
        <dbReference type="SAM" id="MobiDB-lite"/>
    </source>
</evidence>
<keyword evidence="1 4" id="KW-0349">Heme</keyword>
<evidence type="ECO:0000313" key="8">
    <source>
        <dbReference type="EMBL" id="BAU49271.1"/>
    </source>
</evidence>
<dbReference type="RefSeq" id="WP_096461695.1">
    <property type="nucleotide sequence ID" value="NZ_AP014936.1"/>
</dbReference>
<dbReference type="AlphaFoldDB" id="A0A1B4VCH5"/>
<dbReference type="PROSITE" id="PS51007">
    <property type="entry name" value="CYTC"/>
    <property type="match status" value="1"/>
</dbReference>
<evidence type="ECO:0000256" key="2">
    <source>
        <dbReference type="ARBA" id="ARBA00022723"/>
    </source>
</evidence>
<keyword evidence="6" id="KW-0812">Transmembrane</keyword>
<sequence length="255" mass="27674">MRAALVGAFACLMLGTPIVEASHDWGGIDVCKTYRDRVPPGLDPMLLPEPDARGARLLKQYCTQCHELPGPGRHTAEEWPAVLERMAVLMDVSQRFRGLMGRIAAPNTDERAALEAYLSAHALAPMRGTPRGPGAAEFAQACAGCHALPAPGQHAPEEWGDVVARMQRNAAIMQRGAFDARAEQAILTYLASAAGDRYTSDPHGAGVQPSRQPASDSEPSDWTLRRLAYLSPFFAVAALGVLRWWRAARARRALR</sequence>
<dbReference type="GO" id="GO:0020037">
    <property type="term" value="F:heme binding"/>
    <property type="evidence" value="ECO:0007669"/>
    <property type="project" value="InterPro"/>
</dbReference>
<dbReference type="GO" id="GO:0046872">
    <property type="term" value="F:metal ion binding"/>
    <property type="evidence" value="ECO:0007669"/>
    <property type="project" value="UniProtKB-KW"/>
</dbReference>
<evidence type="ECO:0000256" key="1">
    <source>
        <dbReference type="ARBA" id="ARBA00022617"/>
    </source>
</evidence>
<accession>A0A1B4VCH5</accession>
<evidence type="ECO:0000313" key="9">
    <source>
        <dbReference type="Proteomes" id="UP000218899"/>
    </source>
</evidence>
<dbReference type="SUPFAM" id="SSF46626">
    <property type="entry name" value="Cytochrome c"/>
    <property type="match status" value="2"/>
</dbReference>
<feature type="domain" description="Cytochrome c" evidence="7">
    <location>
        <begin position="49"/>
        <end position="194"/>
    </location>
</feature>
<evidence type="ECO:0000259" key="7">
    <source>
        <dbReference type="PROSITE" id="PS51007"/>
    </source>
</evidence>
<keyword evidence="3 4" id="KW-0408">Iron</keyword>
<feature type="transmembrane region" description="Helical" evidence="6">
    <location>
        <begin position="227"/>
        <end position="245"/>
    </location>
</feature>
<keyword evidence="6" id="KW-1133">Transmembrane helix</keyword>
<dbReference type="Proteomes" id="UP000218899">
    <property type="component" value="Chromosome"/>
</dbReference>
<proteinExistence type="predicted"/>
<gene>
    <name evidence="8" type="ORF">SVA_2723</name>
</gene>
<dbReference type="InterPro" id="IPR009056">
    <property type="entry name" value="Cyt_c-like_dom"/>
</dbReference>
<dbReference type="OrthoDB" id="5298241at2"/>
<keyword evidence="9" id="KW-1185">Reference proteome</keyword>
<name>A0A1B4VCH5_9GAMM</name>
<dbReference type="GO" id="GO:0009055">
    <property type="term" value="F:electron transfer activity"/>
    <property type="evidence" value="ECO:0007669"/>
    <property type="project" value="InterPro"/>
</dbReference>